<keyword evidence="1" id="KW-0255">Endonuclease</keyword>
<dbReference type="Proteomes" id="UP000237000">
    <property type="component" value="Unassembled WGS sequence"/>
</dbReference>
<protein>
    <submittedName>
        <fullName evidence="1">Endonuclease/exonuclease/phosphatase</fullName>
    </submittedName>
</protein>
<accession>A0A2P5ANQ4</accession>
<evidence type="ECO:0000313" key="1">
    <source>
        <dbReference type="EMBL" id="PON38188.1"/>
    </source>
</evidence>
<keyword evidence="2" id="KW-1185">Reference proteome</keyword>
<dbReference type="Gene3D" id="3.60.10.10">
    <property type="entry name" value="Endonuclease/exonuclease/phosphatase"/>
    <property type="match status" value="1"/>
</dbReference>
<comment type="caution">
    <text evidence="1">The sequence shown here is derived from an EMBL/GenBank/DDBJ whole genome shotgun (WGS) entry which is preliminary data.</text>
</comment>
<proteinExistence type="predicted"/>
<dbReference type="GO" id="GO:0004527">
    <property type="term" value="F:exonuclease activity"/>
    <property type="evidence" value="ECO:0007669"/>
    <property type="project" value="UniProtKB-KW"/>
</dbReference>
<keyword evidence="1" id="KW-0378">Hydrolase</keyword>
<reference evidence="2" key="1">
    <citation type="submission" date="2016-06" db="EMBL/GenBank/DDBJ databases">
        <title>Parallel loss of symbiosis genes in relatives of nitrogen-fixing non-legume Parasponia.</title>
        <authorList>
            <person name="Van Velzen R."/>
            <person name="Holmer R."/>
            <person name="Bu F."/>
            <person name="Rutten L."/>
            <person name="Van Zeijl A."/>
            <person name="Liu W."/>
            <person name="Santuari L."/>
            <person name="Cao Q."/>
            <person name="Sharma T."/>
            <person name="Shen D."/>
            <person name="Roswanjaya Y."/>
            <person name="Wardhani T."/>
            <person name="Kalhor M.S."/>
            <person name="Jansen J."/>
            <person name="Van den Hoogen J."/>
            <person name="Gungor B."/>
            <person name="Hartog M."/>
            <person name="Hontelez J."/>
            <person name="Verver J."/>
            <person name="Yang W.-C."/>
            <person name="Schijlen E."/>
            <person name="Repin R."/>
            <person name="Schilthuizen M."/>
            <person name="Schranz E."/>
            <person name="Heidstra R."/>
            <person name="Miyata K."/>
            <person name="Fedorova E."/>
            <person name="Kohlen W."/>
            <person name="Bisseling T."/>
            <person name="Smit S."/>
            <person name="Geurts R."/>
        </authorList>
    </citation>
    <scope>NUCLEOTIDE SEQUENCE [LARGE SCALE GENOMIC DNA]</scope>
    <source>
        <strain evidence="2">cv. RG33-2</strain>
    </source>
</reference>
<keyword evidence="1" id="KW-0269">Exonuclease</keyword>
<dbReference type="SUPFAM" id="SSF56219">
    <property type="entry name" value="DNase I-like"/>
    <property type="match status" value="1"/>
</dbReference>
<dbReference type="InParanoid" id="A0A2P5ANQ4"/>
<dbReference type="InterPro" id="IPR036691">
    <property type="entry name" value="Endo/exonu/phosph_ase_sf"/>
</dbReference>
<dbReference type="EMBL" id="JXTC01000762">
    <property type="protein sequence ID" value="PON38188.1"/>
    <property type="molecule type" value="Genomic_DNA"/>
</dbReference>
<dbReference type="AlphaFoldDB" id="A0A2P5ANQ4"/>
<dbReference type="GO" id="GO:0004519">
    <property type="term" value="F:endonuclease activity"/>
    <property type="evidence" value="ECO:0007669"/>
    <property type="project" value="UniProtKB-KW"/>
</dbReference>
<sequence length="174" mass="20342">MLITTKKFLLRKLLALQEPSGTYGHSRALHREFFSDELGGLWSICGQNWCIGGDFNVIREVREKCKSSTITRSMKVFDGLIREMGLKYLPLRNAMFTRTNQREEVEVWATSDHSLLDSSPPKWGPSPFRFEHMWLDHKNFGKVFEVWWKGQAVHGWKGYKFLTHLHRIKGSVRS</sequence>
<organism evidence="1 2">
    <name type="scientific">Trema orientale</name>
    <name type="common">Charcoal tree</name>
    <name type="synonym">Celtis orientalis</name>
    <dbReference type="NCBI Taxonomy" id="63057"/>
    <lineage>
        <taxon>Eukaryota</taxon>
        <taxon>Viridiplantae</taxon>
        <taxon>Streptophyta</taxon>
        <taxon>Embryophyta</taxon>
        <taxon>Tracheophyta</taxon>
        <taxon>Spermatophyta</taxon>
        <taxon>Magnoliopsida</taxon>
        <taxon>eudicotyledons</taxon>
        <taxon>Gunneridae</taxon>
        <taxon>Pentapetalae</taxon>
        <taxon>rosids</taxon>
        <taxon>fabids</taxon>
        <taxon>Rosales</taxon>
        <taxon>Cannabaceae</taxon>
        <taxon>Trema</taxon>
    </lineage>
</organism>
<name>A0A2P5ANQ4_TREOI</name>
<gene>
    <name evidence="1" type="ORF">TorRG33x02_345770</name>
</gene>
<keyword evidence="1" id="KW-0540">Nuclease</keyword>
<evidence type="ECO:0000313" key="2">
    <source>
        <dbReference type="Proteomes" id="UP000237000"/>
    </source>
</evidence>
<dbReference type="OrthoDB" id="1750912at2759"/>